<organism evidence="3 4">
    <name type="scientific">Oldenlandia corymbosa var. corymbosa</name>
    <dbReference type="NCBI Taxonomy" id="529605"/>
    <lineage>
        <taxon>Eukaryota</taxon>
        <taxon>Viridiplantae</taxon>
        <taxon>Streptophyta</taxon>
        <taxon>Embryophyta</taxon>
        <taxon>Tracheophyta</taxon>
        <taxon>Spermatophyta</taxon>
        <taxon>Magnoliopsida</taxon>
        <taxon>eudicotyledons</taxon>
        <taxon>Gunneridae</taxon>
        <taxon>Pentapetalae</taxon>
        <taxon>asterids</taxon>
        <taxon>lamiids</taxon>
        <taxon>Gentianales</taxon>
        <taxon>Rubiaceae</taxon>
        <taxon>Rubioideae</taxon>
        <taxon>Spermacoceae</taxon>
        <taxon>Hedyotis-Oldenlandia complex</taxon>
        <taxon>Oldenlandia</taxon>
    </lineage>
</organism>
<dbReference type="AlphaFoldDB" id="A0AAV1CDA4"/>
<keyword evidence="1" id="KW-0812">Transmembrane</keyword>
<feature type="chain" id="PRO_5043460488" evidence="2">
    <location>
        <begin position="24"/>
        <end position="226"/>
    </location>
</feature>
<evidence type="ECO:0000313" key="4">
    <source>
        <dbReference type="Proteomes" id="UP001161247"/>
    </source>
</evidence>
<accession>A0AAV1CDA4</accession>
<reference evidence="3" key="1">
    <citation type="submission" date="2023-03" db="EMBL/GenBank/DDBJ databases">
        <authorList>
            <person name="Julca I."/>
        </authorList>
    </citation>
    <scope>NUCLEOTIDE SEQUENCE</scope>
</reference>
<dbReference type="EMBL" id="OX459119">
    <property type="protein sequence ID" value="CAI9093596.1"/>
    <property type="molecule type" value="Genomic_DNA"/>
</dbReference>
<evidence type="ECO:0000313" key="3">
    <source>
        <dbReference type="EMBL" id="CAI9093596.1"/>
    </source>
</evidence>
<keyword evidence="4" id="KW-1185">Reference proteome</keyword>
<gene>
    <name evidence="3" type="ORF">OLC1_LOCUS4962</name>
</gene>
<keyword evidence="2" id="KW-0732">Signal</keyword>
<feature type="transmembrane region" description="Helical" evidence="1">
    <location>
        <begin position="183"/>
        <end position="204"/>
    </location>
</feature>
<dbReference type="PANTHER" id="PTHR35465">
    <property type="entry name" value="CAVEOLIN-1 PROTEIN"/>
    <property type="match status" value="1"/>
</dbReference>
<dbReference type="PANTHER" id="PTHR35465:SF1">
    <property type="entry name" value="PHOSPHATIDYLINOSITOL-GLYCAN BIOSYNTHESIS CLASS X PROTEIN"/>
    <property type="match status" value="1"/>
</dbReference>
<sequence>MSFRSEFLHFSVMLFVLAAAAFSQSSMIDTRVLPAGRELQKETLALQGGSCLYQLKGLKSNTWYEVKISYPASIPASFSLHLETGSSDPGRHKGRKLLNTEKLIFKTESVDPLDVQVSMTLPLNFVPWHQNRILISSFSQKKLYVLVNVVPEGIVAIPGAKERKYIIFNIACDELFIGIPHKAWFVVMFVLLCLGFAFVVPSFLPPYLLPGDKNSHEAQQVVSKDS</sequence>
<name>A0AAV1CDA4_OLDCO</name>
<evidence type="ECO:0000256" key="1">
    <source>
        <dbReference type="SAM" id="Phobius"/>
    </source>
</evidence>
<keyword evidence="1" id="KW-0472">Membrane</keyword>
<evidence type="ECO:0000256" key="2">
    <source>
        <dbReference type="SAM" id="SignalP"/>
    </source>
</evidence>
<protein>
    <submittedName>
        <fullName evidence="3">OLC1v1029141C4</fullName>
    </submittedName>
</protein>
<dbReference type="Proteomes" id="UP001161247">
    <property type="component" value="Chromosome 2"/>
</dbReference>
<proteinExistence type="predicted"/>
<keyword evidence="1" id="KW-1133">Transmembrane helix</keyword>
<feature type="signal peptide" evidence="2">
    <location>
        <begin position="1"/>
        <end position="23"/>
    </location>
</feature>